<feature type="compositionally biased region" description="Low complexity" evidence="1">
    <location>
        <begin position="527"/>
        <end position="537"/>
    </location>
</feature>
<feature type="compositionally biased region" description="Low complexity" evidence="1">
    <location>
        <begin position="271"/>
        <end position="285"/>
    </location>
</feature>
<evidence type="ECO:0000313" key="3">
    <source>
        <dbReference type="Proteomes" id="UP001152798"/>
    </source>
</evidence>
<feature type="region of interest" description="Disordered" evidence="1">
    <location>
        <begin position="525"/>
        <end position="551"/>
    </location>
</feature>
<accession>A0A9P0E822</accession>
<sequence>MKLLHSSRIKYPAKSTTVKYRSNLISYIHNLILGIQYRNFFGLKFKNSMKRLKNTTTTIKPQVPPTSKLNFCSRSTKKSWCEIFRVGVQNDGKNNTLNNSPLVRLEDNEIPQLEFHRAKHEHRPTKPTVAMSLSSSTNNRKSSKLTTGNTHKPRKHFLGMFFGKHKKTTKTTPMYKSSTTIKSEHSTGIKKSKRPAKGKQNRNFFGFKFKNSRSTRKSWCEIFRVGVQNDGKNNTLNNSPLVRLEDNEIPQLEFHRAKHEHRPTKPTVAMSLSSSTNNRKSSKLTTGNTHKPRKHFLGMFFGKHKKTTKTTPMYKSSTTIKSEHSTGIKKSKRPAKGCEIFRVGVQNDGKNNTLNNSPLVRLEDNEIPQLEFHHKKGLENNTIWSYLGPEFDSRNLCHRCHKPRIRDPKRLQIYRSMNRAHNDQVEQPFLFFEKNREKNSSEIKSNVSNKNRVMTSQNGDECDVEDFPDNLFNCAKHEHRPTKPTVAMSLSSSTNNRKSSKLTTGNTHKPRKHFLGMFFGKHKKTTKTTPMYKSSTTIKSEHSTGIKKSKRPAKGCEIFRVGVQNDGKNNTLNNSPLVRLEDNEIPQLEFHHKKGLENNTIWSYLGPEFDSRNLCHRCHKPRIRDPKRLQIYRSMNRAHNDQVERK</sequence>
<gene>
    <name evidence="2" type="ORF">NEZAVI_LOCUS4551</name>
</gene>
<dbReference type="Proteomes" id="UP001152798">
    <property type="component" value="Chromosome 2"/>
</dbReference>
<evidence type="ECO:0000256" key="1">
    <source>
        <dbReference type="SAM" id="MobiDB-lite"/>
    </source>
</evidence>
<protein>
    <submittedName>
        <fullName evidence="2">Uncharacterized protein</fullName>
    </submittedName>
</protein>
<name>A0A9P0E822_NEZVI</name>
<feature type="compositionally biased region" description="Basic residues" evidence="1">
    <location>
        <begin position="188"/>
        <end position="200"/>
    </location>
</feature>
<proteinExistence type="predicted"/>
<keyword evidence="3" id="KW-1185">Reference proteome</keyword>
<feature type="region of interest" description="Disordered" evidence="1">
    <location>
        <begin position="483"/>
        <end position="512"/>
    </location>
</feature>
<feature type="region of interest" description="Disordered" evidence="1">
    <location>
        <begin position="168"/>
        <end position="200"/>
    </location>
</feature>
<organism evidence="2 3">
    <name type="scientific">Nezara viridula</name>
    <name type="common">Southern green stink bug</name>
    <name type="synonym">Cimex viridulus</name>
    <dbReference type="NCBI Taxonomy" id="85310"/>
    <lineage>
        <taxon>Eukaryota</taxon>
        <taxon>Metazoa</taxon>
        <taxon>Ecdysozoa</taxon>
        <taxon>Arthropoda</taxon>
        <taxon>Hexapoda</taxon>
        <taxon>Insecta</taxon>
        <taxon>Pterygota</taxon>
        <taxon>Neoptera</taxon>
        <taxon>Paraneoptera</taxon>
        <taxon>Hemiptera</taxon>
        <taxon>Heteroptera</taxon>
        <taxon>Panheteroptera</taxon>
        <taxon>Pentatomomorpha</taxon>
        <taxon>Pentatomoidea</taxon>
        <taxon>Pentatomidae</taxon>
        <taxon>Pentatominae</taxon>
        <taxon>Nezara</taxon>
    </lineage>
</organism>
<feature type="compositionally biased region" description="Low complexity" evidence="1">
    <location>
        <begin position="132"/>
        <end position="146"/>
    </location>
</feature>
<reference evidence="2" key="1">
    <citation type="submission" date="2022-01" db="EMBL/GenBank/DDBJ databases">
        <authorList>
            <person name="King R."/>
        </authorList>
    </citation>
    <scope>NUCLEOTIDE SEQUENCE</scope>
</reference>
<dbReference type="EMBL" id="OV725078">
    <property type="protein sequence ID" value="CAH1393967.1"/>
    <property type="molecule type" value="Genomic_DNA"/>
</dbReference>
<feature type="compositionally biased region" description="Low complexity" evidence="1">
    <location>
        <begin position="309"/>
        <end position="319"/>
    </location>
</feature>
<dbReference type="AlphaFoldDB" id="A0A9P0E822"/>
<feature type="compositionally biased region" description="Low complexity" evidence="1">
    <location>
        <begin position="170"/>
        <end position="180"/>
    </location>
</feature>
<feature type="region of interest" description="Disordered" evidence="1">
    <location>
        <begin position="258"/>
        <end position="294"/>
    </location>
</feature>
<evidence type="ECO:0000313" key="2">
    <source>
        <dbReference type="EMBL" id="CAH1393967.1"/>
    </source>
</evidence>
<feature type="region of interest" description="Disordered" evidence="1">
    <location>
        <begin position="307"/>
        <end position="333"/>
    </location>
</feature>
<feature type="compositionally biased region" description="Low complexity" evidence="1">
    <location>
        <begin position="489"/>
        <end position="503"/>
    </location>
</feature>
<feature type="region of interest" description="Disordered" evidence="1">
    <location>
        <begin position="119"/>
        <end position="155"/>
    </location>
</feature>